<dbReference type="Proteomes" id="UP000079169">
    <property type="component" value="Unplaced"/>
</dbReference>
<evidence type="ECO:0000313" key="5">
    <source>
        <dbReference type="RefSeq" id="XP_026677836.1"/>
    </source>
</evidence>
<dbReference type="AlphaFoldDB" id="A0A3Q0ITZ7"/>
<feature type="compositionally biased region" description="Low complexity" evidence="1">
    <location>
        <begin position="289"/>
        <end position="316"/>
    </location>
</feature>
<feature type="region of interest" description="Disordered" evidence="1">
    <location>
        <begin position="258"/>
        <end position="326"/>
    </location>
</feature>
<reference evidence="4 5" key="1">
    <citation type="submission" date="2025-04" db="UniProtKB">
        <authorList>
            <consortium name="RefSeq"/>
        </authorList>
    </citation>
    <scope>IDENTIFICATION</scope>
</reference>
<feature type="chain" id="PRO_5044597830" evidence="2">
    <location>
        <begin position="25"/>
        <end position="430"/>
    </location>
</feature>
<evidence type="ECO:0000256" key="1">
    <source>
        <dbReference type="SAM" id="MobiDB-lite"/>
    </source>
</evidence>
<evidence type="ECO:0000256" key="2">
    <source>
        <dbReference type="SAM" id="SignalP"/>
    </source>
</evidence>
<feature type="compositionally biased region" description="Basic and acidic residues" evidence="1">
    <location>
        <begin position="75"/>
        <end position="137"/>
    </location>
</feature>
<evidence type="ECO:0000313" key="4">
    <source>
        <dbReference type="RefSeq" id="XP_026677835.1"/>
    </source>
</evidence>
<feature type="signal peptide" evidence="2">
    <location>
        <begin position="1"/>
        <end position="24"/>
    </location>
</feature>
<sequence length="430" mass="49156">MKYTDIGTLLWLSTLGILLSTIRADEWSSHKQKRDTVETSEKKGDFQTENKENDTLHLDNSNVSVRSVSIANPANEKEHKNEEDNLQLEDKTKAEDAKEGEEKQIVEDRKEEDTQEETTRIEKEENEKRTEKKDVEENKEKIKIWNKINTPKVKSPTQSENKHTEFNSGLLEDSSFTTVTENTGPLQEAFTAIDDYSDDSVTGTFPTTLKLDEDFTTQETTTILLESKAPETIIIERFEDSNYISINDKNFLHYPNLRKIPPEKDTPNNYTTPTISTVKHSSKTREPSTWLTFKTTPKPTTVTTTTTRKPTTTKEPNGQGSFNLDKLSKSKNKNKIITKKPPVLTKHKYKYQNVSDEETSPQDATIQKLLKFIIECKAKGNKTQDANCVASKTSNNSISQLLYENEIYKLTGDKNYNNTLEDTIAKMKIY</sequence>
<feature type="compositionally biased region" description="Basic and acidic residues" evidence="1">
    <location>
        <begin position="28"/>
        <end position="57"/>
    </location>
</feature>
<protein>
    <submittedName>
        <fullName evidence="4">Myb-like protein X isoform X1</fullName>
    </submittedName>
    <submittedName>
        <fullName evidence="5">Myb-like protein X isoform X2</fullName>
    </submittedName>
</protein>
<feature type="region of interest" description="Disordered" evidence="1">
    <location>
        <begin position="28"/>
        <end position="137"/>
    </location>
</feature>
<dbReference type="KEGG" id="dci:103507090"/>
<name>A0A3Q0ITZ7_DIACI</name>
<feature type="compositionally biased region" description="Polar residues" evidence="1">
    <location>
        <begin position="58"/>
        <end position="72"/>
    </location>
</feature>
<keyword evidence="2" id="KW-0732">Signal</keyword>
<dbReference type="RefSeq" id="XP_026677835.1">
    <property type="nucleotide sequence ID" value="XM_026822034.1"/>
</dbReference>
<accession>A0A3Q0ITZ7</accession>
<dbReference type="GeneID" id="103507090"/>
<organism evidence="3 4">
    <name type="scientific">Diaphorina citri</name>
    <name type="common">Asian citrus psyllid</name>
    <dbReference type="NCBI Taxonomy" id="121845"/>
    <lineage>
        <taxon>Eukaryota</taxon>
        <taxon>Metazoa</taxon>
        <taxon>Ecdysozoa</taxon>
        <taxon>Arthropoda</taxon>
        <taxon>Hexapoda</taxon>
        <taxon>Insecta</taxon>
        <taxon>Pterygota</taxon>
        <taxon>Neoptera</taxon>
        <taxon>Paraneoptera</taxon>
        <taxon>Hemiptera</taxon>
        <taxon>Sternorrhyncha</taxon>
        <taxon>Psylloidea</taxon>
        <taxon>Psyllidae</taxon>
        <taxon>Diaphorininae</taxon>
        <taxon>Diaphorina</taxon>
    </lineage>
</organism>
<dbReference type="PaxDb" id="121845-A0A3Q0ITZ7"/>
<proteinExistence type="predicted"/>
<evidence type="ECO:0000313" key="3">
    <source>
        <dbReference type="Proteomes" id="UP000079169"/>
    </source>
</evidence>
<gene>
    <name evidence="4 5" type="primary">LOC103507090</name>
</gene>
<feature type="compositionally biased region" description="Polar residues" evidence="1">
    <location>
        <begin position="267"/>
        <end position="279"/>
    </location>
</feature>
<dbReference type="RefSeq" id="XP_026677836.1">
    <property type="nucleotide sequence ID" value="XM_026822035.1"/>
</dbReference>
<keyword evidence="3" id="KW-1185">Reference proteome</keyword>